<protein>
    <recommendedName>
        <fullName evidence="7">Protein kinase domain-containing protein</fullName>
    </recommendedName>
</protein>
<organism evidence="8 9">
    <name type="scientific">Hordeum vulgare subsp. vulgare</name>
    <name type="common">Domesticated barley</name>
    <dbReference type="NCBI Taxonomy" id="112509"/>
    <lineage>
        <taxon>Eukaryota</taxon>
        <taxon>Viridiplantae</taxon>
        <taxon>Streptophyta</taxon>
        <taxon>Embryophyta</taxon>
        <taxon>Tracheophyta</taxon>
        <taxon>Spermatophyta</taxon>
        <taxon>Magnoliopsida</taxon>
        <taxon>Liliopsida</taxon>
        <taxon>Poales</taxon>
        <taxon>Poaceae</taxon>
        <taxon>BOP clade</taxon>
        <taxon>Pooideae</taxon>
        <taxon>Triticodae</taxon>
        <taxon>Triticeae</taxon>
        <taxon>Hordeinae</taxon>
        <taxon>Hordeum</taxon>
    </lineage>
</organism>
<dbReference type="SUPFAM" id="SSF56112">
    <property type="entry name" value="Protein kinase-like (PK-like)"/>
    <property type="match status" value="1"/>
</dbReference>
<dbReference type="PANTHER" id="PTHR48011:SF49">
    <property type="entry name" value="PROTEIN KINASE DOMAIN-CONTAINING PROTEIN"/>
    <property type="match status" value="1"/>
</dbReference>
<reference evidence="9" key="1">
    <citation type="journal article" date="2012" name="Nature">
        <title>A physical, genetic and functional sequence assembly of the barley genome.</title>
        <authorList>
            <consortium name="The International Barley Genome Sequencing Consortium"/>
            <person name="Mayer K.F."/>
            <person name="Waugh R."/>
            <person name="Brown J.W."/>
            <person name="Schulman A."/>
            <person name="Langridge P."/>
            <person name="Platzer M."/>
            <person name="Fincher G.B."/>
            <person name="Muehlbauer G.J."/>
            <person name="Sato K."/>
            <person name="Close T.J."/>
            <person name="Wise R.P."/>
            <person name="Stein N."/>
        </authorList>
    </citation>
    <scope>NUCLEOTIDE SEQUENCE [LARGE SCALE GENOMIC DNA]</scope>
    <source>
        <strain evidence="9">cv. Morex</strain>
    </source>
</reference>
<feature type="domain" description="Protein kinase" evidence="7">
    <location>
        <begin position="9"/>
        <end position="257"/>
    </location>
</feature>
<dbReference type="PANTHER" id="PTHR48011">
    <property type="entry name" value="CCR4-NOT TRANSCRIPTIONAL COMPLEX SUBUNIT CAF120-RELATED"/>
    <property type="match status" value="1"/>
</dbReference>
<dbReference type="PROSITE" id="PS00107">
    <property type="entry name" value="PROTEIN_KINASE_ATP"/>
    <property type="match status" value="1"/>
</dbReference>
<dbReference type="GO" id="GO:0005524">
    <property type="term" value="F:ATP binding"/>
    <property type="evidence" value="ECO:0007669"/>
    <property type="project" value="UniProtKB-UniRule"/>
</dbReference>
<evidence type="ECO:0000256" key="1">
    <source>
        <dbReference type="ARBA" id="ARBA00022679"/>
    </source>
</evidence>
<keyword evidence="1" id="KW-0808">Transferase</keyword>
<dbReference type="PROSITE" id="PS00108">
    <property type="entry name" value="PROTEIN_KINASE_ST"/>
    <property type="match status" value="1"/>
</dbReference>
<dbReference type="InterPro" id="IPR052751">
    <property type="entry name" value="Plant_MAPKKK"/>
</dbReference>
<dbReference type="Proteomes" id="UP000011116">
    <property type="component" value="Chromosome 3H"/>
</dbReference>
<dbReference type="SMART" id="SM00220">
    <property type="entry name" value="S_TKc"/>
    <property type="match status" value="1"/>
</dbReference>
<proteinExistence type="inferred from homology"/>
<keyword evidence="6" id="KW-0723">Serine/threonine-protein kinase</keyword>
<name>A0A8I6XF76_HORVV</name>
<keyword evidence="4 5" id="KW-0067">ATP-binding</keyword>
<keyword evidence="2 5" id="KW-0547">Nucleotide-binding</keyword>
<dbReference type="InterPro" id="IPR017441">
    <property type="entry name" value="Protein_kinase_ATP_BS"/>
</dbReference>
<dbReference type="InterPro" id="IPR011009">
    <property type="entry name" value="Kinase-like_dom_sf"/>
</dbReference>
<evidence type="ECO:0000256" key="3">
    <source>
        <dbReference type="ARBA" id="ARBA00022777"/>
    </source>
</evidence>
<dbReference type="OrthoDB" id="275301at2759"/>
<evidence type="ECO:0000313" key="9">
    <source>
        <dbReference type="Proteomes" id="UP000011116"/>
    </source>
</evidence>
<dbReference type="GeneID" id="123441845"/>
<dbReference type="RefSeq" id="XP_044973987.1">
    <property type="nucleotide sequence ID" value="XM_045118052.1"/>
</dbReference>
<dbReference type="GO" id="GO:0004674">
    <property type="term" value="F:protein serine/threonine kinase activity"/>
    <property type="evidence" value="ECO:0007669"/>
    <property type="project" value="UniProtKB-KW"/>
</dbReference>
<feature type="binding site" evidence="5">
    <location>
        <position position="39"/>
    </location>
    <ligand>
        <name>ATP</name>
        <dbReference type="ChEBI" id="CHEBI:30616"/>
    </ligand>
</feature>
<dbReference type="PROSITE" id="PS50011">
    <property type="entry name" value="PROTEIN_KINASE_DOM"/>
    <property type="match status" value="1"/>
</dbReference>
<dbReference type="Pfam" id="PF00069">
    <property type="entry name" value="Pkinase"/>
    <property type="match status" value="1"/>
</dbReference>
<dbReference type="AlphaFoldDB" id="A0A8I6XF76"/>
<comment type="similarity">
    <text evidence="6">Belongs to the protein kinase superfamily.</text>
</comment>
<evidence type="ECO:0000256" key="5">
    <source>
        <dbReference type="PROSITE-ProRule" id="PRU10141"/>
    </source>
</evidence>
<sequence length="463" mass="49938">MDATAAKQLRRLRTLGRGASGAVVWLASDDASGQLLAVKSAGAGAADTLRREGRVMAGLCSPHVVPCLGSRAAAGGEYQLFLEFAPRGSLADEAARSGGSLAERAIQGYAADVASGLAYLHGNSLVHGDVKARNVMVGADGRAKLADFGCARAAGSDRAIAGTPAFMAPEVARGEEQGRAADVWALGCTVIEMATGRAPWGDMDDVFAVVHRIGYTDAVPELPASLSPQAKDFLRKCLARNPRHRPTAAELLEHPFLASAFRDYGDAEPAKQDWVSPKSTLNAEFWESDDEESETEDTLTSAAERIGSLASPCSALPDWDSDDGWIDVHGERSEPSETATAAEIAGADFGPWSEEGLEAEVDVHFADADASRWYGLVRNVDGAHYFDGYERDLSVNVATDRQLWITVSHRHETVKFGCRCDRERKLHFDFAQISFCLQLPWHAVCVLSCTEWRVLSIFAFFFL</sequence>
<dbReference type="Gramene" id="HORVU.MOREX.r3.3HG0282920.1">
    <property type="protein sequence ID" value="HORVU.MOREX.r3.3HG0282920.1.CDS1"/>
    <property type="gene ID" value="HORVU.MOREX.r3.3HG0282920"/>
</dbReference>
<dbReference type="InterPro" id="IPR008271">
    <property type="entry name" value="Ser/Thr_kinase_AS"/>
</dbReference>
<dbReference type="EnsemblPlants" id="HORVU.MOREX.r3.3HG0282920.1">
    <property type="protein sequence ID" value="HORVU.MOREX.r3.3HG0282920.1.CDS1"/>
    <property type="gene ID" value="HORVU.MOREX.r3.3HG0282920"/>
</dbReference>
<dbReference type="GO" id="GO:0004672">
    <property type="term" value="F:protein kinase activity"/>
    <property type="evidence" value="ECO:0000318"/>
    <property type="project" value="GO_Central"/>
</dbReference>
<evidence type="ECO:0000256" key="2">
    <source>
        <dbReference type="ARBA" id="ARBA00022741"/>
    </source>
</evidence>
<accession>A0A8I6XF76</accession>
<dbReference type="Gene3D" id="1.10.510.10">
    <property type="entry name" value="Transferase(Phosphotransferase) domain 1"/>
    <property type="match status" value="1"/>
</dbReference>
<gene>
    <name evidence="8" type="primary">LOC123441845</name>
</gene>
<evidence type="ECO:0000259" key="7">
    <source>
        <dbReference type="PROSITE" id="PS50011"/>
    </source>
</evidence>
<dbReference type="InterPro" id="IPR000719">
    <property type="entry name" value="Prot_kinase_dom"/>
</dbReference>
<keyword evidence="9" id="KW-1185">Reference proteome</keyword>
<dbReference type="KEGG" id="hvg:123441845"/>
<evidence type="ECO:0000256" key="6">
    <source>
        <dbReference type="RuleBase" id="RU000304"/>
    </source>
</evidence>
<dbReference type="FunFam" id="1.10.510.10:FF:000466">
    <property type="entry name" value="MAP kinase kinase kinase18"/>
    <property type="match status" value="1"/>
</dbReference>
<dbReference type="Gramene" id="HORVU.MOREX.r2.3HG0234560.1">
    <property type="protein sequence ID" value="HORVU.MOREX.r2.3HG0234560.1.CDS.1"/>
    <property type="gene ID" value="HORVU.MOREX.r2.3HG0234560"/>
</dbReference>
<reference evidence="8" key="3">
    <citation type="submission" date="2022-01" db="UniProtKB">
        <authorList>
            <consortium name="EnsemblPlants"/>
        </authorList>
    </citation>
    <scope>IDENTIFICATION</scope>
    <source>
        <strain evidence="8">subsp. vulgare</strain>
    </source>
</reference>
<dbReference type="CDD" id="cd06606">
    <property type="entry name" value="STKc_MAPKKK"/>
    <property type="match status" value="1"/>
</dbReference>
<dbReference type="SMR" id="A0A8I6XF76"/>
<reference evidence="8" key="2">
    <citation type="submission" date="2020-10" db="EMBL/GenBank/DDBJ databases">
        <authorList>
            <person name="Scholz U."/>
            <person name="Mascher M."/>
            <person name="Fiebig A."/>
        </authorList>
    </citation>
    <scope>NUCLEOTIDE SEQUENCE [LARGE SCALE GENOMIC DNA]</scope>
    <source>
        <strain evidence="8">cv. Morex</strain>
    </source>
</reference>
<dbReference type="GO" id="GO:0007165">
    <property type="term" value="P:signal transduction"/>
    <property type="evidence" value="ECO:0000318"/>
    <property type="project" value="GO_Central"/>
</dbReference>
<keyword evidence="3" id="KW-0418">Kinase</keyword>
<evidence type="ECO:0000256" key="4">
    <source>
        <dbReference type="ARBA" id="ARBA00022840"/>
    </source>
</evidence>
<evidence type="ECO:0000313" key="8">
    <source>
        <dbReference type="EnsemblPlants" id="HORVU.MOREX.r3.3HG0282920.1.CDS1"/>
    </source>
</evidence>